<dbReference type="RefSeq" id="WP_043968240.1">
    <property type="nucleotide sequence ID" value="NZ_JBIAOP010000019.1"/>
</dbReference>
<protein>
    <recommendedName>
        <fullName evidence="2">Right handed beta helix domain-containing protein</fullName>
    </recommendedName>
</protein>
<keyword evidence="4" id="KW-1185">Reference proteome</keyword>
<reference evidence="3 4" key="1">
    <citation type="submission" date="2015-01" db="EMBL/GenBank/DDBJ databases">
        <title>Sequencing and annotation of Micromonospora carbonacea strain JXNU-1 genome.</title>
        <authorList>
            <person name="Long Z."/>
            <person name="Huang Y."/>
            <person name="Jiang Y."/>
        </authorList>
    </citation>
    <scope>NUCLEOTIDE SEQUENCE [LARGE SCALE GENOMIC DNA]</scope>
    <source>
        <strain evidence="3 4">JXNU-1</strain>
    </source>
</reference>
<dbReference type="Proteomes" id="UP000032254">
    <property type="component" value="Unassembled WGS sequence"/>
</dbReference>
<evidence type="ECO:0000313" key="3">
    <source>
        <dbReference type="EMBL" id="KIR61361.1"/>
    </source>
</evidence>
<dbReference type="InterPro" id="IPR039448">
    <property type="entry name" value="Beta_helix"/>
</dbReference>
<feature type="domain" description="Right handed beta helix" evidence="2">
    <location>
        <begin position="229"/>
        <end position="342"/>
    </location>
</feature>
<evidence type="ECO:0000256" key="1">
    <source>
        <dbReference type="SAM" id="SignalP"/>
    </source>
</evidence>
<dbReference type="Pfam" id="PF13229">
    <property type="entry name" value="Beta_helix"/>
    <property type="match status" value="1"/>
</dbReference>
<evidence type="ECO:0000259" key="2">
    <source>
        <dbReference type="Pfam" id="PF13229"/>
    </source>
</evidence>
<evidence type="ECO:0000313" key="4">
    <source>
        <dbReference type="Proteomes" id="UP000032254"/>
    </source>
</evidence>
<proteinExistence type="predicted"/>
<dbReference type="GeneID" id="301307713"/>
<name>A0A0D0WQS8_9ACTN</name>
<keyword evidence="1" id="KW-0732">Signal</keyword>
<dbReference type="OrthoDB" id="2496562at2"/>
<dbReference type="InterPro" id="IPR011050">
    <property type="entry name" value="Pectin_lyase_fold/virulence"/>
</dbReference>
<gene>
    <name evidence="3" type="ORF">TK50_27225</name>
</gene>
<dbReference type="AlphaFoldDB" id="A0A0D0WQS8"/>
<dbReference type="EMBL" id="JXSX01000003">
    <property type="protein sequence ID" value="KIR61361.1"/>
    <property type="molecule type" value="Genomic_DNA"/>
</dbReference>
<accession>A0A0D0WQS8</accession>
<dbReference type="SUPFAM" id="SSF51126">
    <property type="entry name" value="Pectin lyase-like"/>
    <property type="match status" value="1"/>
</dbReference>
<feature type="signal peptide" evidence="1">
    <location>
        <begin position="1"/>
        <end position="31"/>
    </location>
</feature>
<dbReference type="Gene3D" id="2.160.20.10">
    <property type="entry name" value="Single-stranded right-handed beta-helix, Pectin lyase-like"/>
    <property type="match status" value="1"/>
</dbReference>
<dbReference type="InterPro" id="IPR012334">
    <property type="entry name" value="Pectin_lyas_fold"/>
</dbReference>
<comment type="caution">
    <text evidence="3">The sequence shown here is derived from an EMBL/GenBank/DDBJ whole genome shotgun (WGS) entry which is preliminary data.</text>
</comment>
<organism evidence="3 4">
    <name type="scientific">Micromonospora haikouensis</name>
    <dbReference type="NCBI Taxonomy" id="686309"/>
    <lineage>
        <taxon>Bacteria</taxon>
        <taxon>Bacillati</taxon>
        <taxon>Actinomycetota</taxon>
        <taxon>Actinomycetes</taxon>
        <taxon>Micromonosporales</taxon>
        <taxon>Micromonosporaceae</taxon>
        <taxon>Micromonospora</taxon>
    </lineage>
</organism>
<dbReference type="PATRIC" id="fig|47853.6.peg.5705"/>
<feature type="chain" id="PRO_5002240448" description="Right handed beta helix domain-containing protein" evidence="1">
    <location>
        <begin position="32"/>
        <end position="348"/>
    </location>
</feature>
<sequence length="348" mass="36735">MIKNKRRLAVLCVASVLATAVPLLVTGPASAATVTVSAGADLQAAMDRLRDLGCGTLLVNPGTYTLAASLKVYDGCTVQGTSASDRPVITLAVGRDEPVVTNASVPFTNVGIRNAIVLGGLGGAEQAYPSYFHKGGAQYNERISSGTETKASLDARIEAARINRIGIDFSDKHQDVVNVGAVVENVLVERAAMGIIIGRATGVTIRDTDVQYNGAVQGYFHGLYLSIVDQVVIDGLNASHNVTGIGLKVTDFYNANTETSVSIRNSDFNYNYDRGTAVYYLQNAAIVDNVAHHNGSSGFNILWSTNGSLINNQAYDNPLVANVSYDIWLNGCSGFTISGNTYGSSRGI</sequence>